<evidence type="ECO:0000313" key="1">
    <source>
        <dbReference type="Proteomes" id="UP000887579"/>
    </source>
</evidence>
<reference evidence="2" key="1">
    <citation type="submission" date="2022-11" db="UniProtKB">
        <authorList>
            <consortium name="WormBaseParasite"/>
        </authorList>
    </citation>
    <scope>IDENTIFICATION</scope>
</reference>
<dbReference type="WBParaSite" id="ES5_v2.g26292.t1">
    <property type="protein sequence ID" value="ES5_v2.g26292.t1"/>
    <property type="gene ID" value="ES5_v2.g26292"/>
</dbReference>
<name>A0AC34G975_9BILA</name>
<evidence type="ECO:0000313" key="2">
    <source>
        <dbReference type="WBParaSite" id="ES5_v2.g26292.t1"/>
    </source>
</evidence>
<protein>
    <submittedName>
        <fullName evidence="2">Uncharacterized protein</fullName>
    </submittedName>
</protein>
<proteinExistence type="predicted"/>
<organism evidence="1 2">
    <name type="scientific">Panagrolaimus sp. ES5</name>
    <dbReference type="NCBI Taxonomy" id="591445"/>
    <lineage>
        <taxon>Eukaryota</taxon>
        <taxon>Metazoa</taxon>
        <taxon>Ecdysozoa</taxon>
        <taxon>Nematoda</taxon>
        <taxon>Chromadorea</taxon>
        <taxon>Rhabditida</taxon>
        <taxon>Tylenchina</taxon>
        <taxon>Panagrolaimomorpha</taxon>
        <taxon>Panagrolaimoidea</taxon>
        <taxon>Panagrolaimidae</taxon>
        <taxon>Panagrolaimus</taxon>
    </lineage>
</organism>
<accession>A0AC34G975</accession>
<dbReference type="Proteomes" id="UP000887579">
    <property type="component" value="Unplaced"/>
</dbReference>
<sequence length="94" mass="10872">MFKKDLTIFNESVKEAAETKTSNENMSYYVAEICQRYTGLSELLLFIRKWIQKHNIKNIPTQSLDALFIAYGLGELQKSTGGWLVVSYFVIHTF</sequence>